<accession>A0A9N9K7W1</accession>
<dbReference type="PANTHER" id="PTHR46880:SF5">
    <property type="entry name" value="DUF4371 DOMAIN-CONTAINING PROTEIN"/>
    <property type="match status" value="1"/>
</dbReference>
<reference evidence="1" key="1">
    <citation type="submission" date="2021-06" db="EMBL/GenBank/DDBJ databases">
        <authorList>
            <person name="Kallberg Y."/>
            <person name="Tangrot J."/>
            <person name="Rosling A."/>
        </authorList>
    </citation>
    <scope>NUCLEOTIDE SEQUENCE</scope>
    <source>
        <strain evidence="1">FL966</strain>
    </source>
</reference>
<proteinExistence type="predicted"/>
<protein>
    <submittedName>
        <fullName evidence="1">17705_t:CDS:1</fullName>
    </submittedName>
</protein>
<keyword evidence="2" id="KW-1185">Reference proteome</keyword>
<dbReference type="Proteomes" id="UP000789759">
    <property type="component" value="Unassembled WGS sequence"/>
</dbReference>
<sequence>DGASTMLRCRTGVAAQLKKYNPYLTENHCIAYRLHLASQDAAEQVLYFKKYDALVKEIYLYFIQNTLEEPELVLLNIVSTHWLSFSNVIHNFYRSLKSVKEALLEELTTNQQAASLLTDIDQEFEIITMFLADYFFIMEKLICIFQSDYISFTDIQQYITMTIDAIRAQFIGNNEVLLTYGPNLLEYMAKNNLNLDQLPIFIFEFALATIESLNNRFPNRELFDALKIFDPEQLPNLDNELSNYSNEKIKFLGDFYRLEKIVEDKKFKPPLSKQLLINEWGLVKFFLKNYRSVKFVNAWNLIFTKTSFLLDFPATLTLIQISLIISVSNAAVKRVFSRQNLIKTRLHNQMSIDTLNDHLK</sequence>
<dbReference type="SUPFAM" id="SSF53098">
    <property type="entry name" value="Ribonuclease H-like"/>
    <property type="match status" value="1"/>
</dbReference>
<dbReference type="PANTHER" id="PTHR46880">
    <property type="entry name" value="RAS-ASSOCIATING DOMAIN-CONTAINING PROTEIN"/>
    <property type="match status" value="1"/>
</dbReference>
<evidence type="ECO:0000313" key="2">
    <source>
        <dbReference type="Proteomes" id="UP000789759"/>
    </source>
</evidence>
<gene>
    <name evidence="1" type="ORF">CPELLU_LOCUS19207</name>
</gene>
<evidence type="ECO:0000313" key="1">
    <source>
        <dbReference type="EMBL" id="CAG8816153.1"/>
    </source>
</evidence>
<organism evidence="1 2">
    <name type="scientific">Cetraspora pellucida</name>
    <dbReference type="NCBI Taxonomy" id="1433469"/>
    <lineage>
        <taxon>Eukaryota</taxon>
        <taxon>Fungi</taxon>
        <taxon>Fungi incertae sedis</taxon>
        <taxon>Mucoromycota</taxon>
        <taxon>Glomeromycotina</taxon>
        <taxon>Glomeromycetes</taxon>
        <taxon>Diversisporales</taxon>
        <taxon>Gigasporaceae</taxon>
        <taxon>Cetraspora</taxon>
    </lineage>
</organism>
<feature type="non-terminal residue" evidence="1">
    <location>
        <position position="360"/>
    </location>
</feature>
<dbReference type="EMBL" id="CAJVQA010043941">
    <property type="protein sequence ID" value="CAG8816153.1"/>
    <property type="molecule type" value="Genomic_DNA"/>
</dbReference>
<dbReference type="AlphaFoldDB" id="A0A9N9K7W1"/>
<name>A0A9N9K7W1_9GLOM</name>
<comment type="caution">
    <text evidence="1">The sequence shown here is derived from an EMBL/GenBank/DDBJ whole genome shotgun (WGS) entry which is preliminary data.</text>
</comment>
<dbReference type="OrthoDB" id="2440674at2759"/>
<dbReference type="InterPro" id="IPR012337">
    <property type="entry name" value="RNaseH-like_sf"/>
</dbReference>
<feature type="non-terminal residue" evidence="1">
    <location>
        <position position="1"/>
    </location>
</feature>